<keyword evidence="2" id="KW-1133">Transmembrane helix</keyword>
<feature type="region of interest" description="Disordered" evidence="1">
    <location>
        <begin position="199"/>
        <end position="235"/>
    </location>
</feature>
<feature type="compositionally biased region" description="Low complexity" evidence="1">
    <location>
        <begin position="199"/>
        <end position="216"/>
    </location>
</feature>
<dbReference type="InterPro" id="IPR008523">
    <property type="entry name" value="DUF805"/>
</dbReference>
<feature type="transmembrane region" description="Helical" evidence="2">
    <location>
        <begin position="87"/>
        <end position="112"/>
    </location>
</feature>
<accession>A0ABW4B6I3</accession>
<dbReference type="EMBL" id="JBHTMO010000006">
    <property type="protein sequence ID" value="MFD1392639.1"/>
    <property type="molecule type" value="Genomic_DNA"/>
</dbReference>
<proteinExistence type="predicted"/>
<keyword evidence="2" id="KW-0472">Membrane</keyword>
<keyword evidence="4" id="KW-1185">Reference proteome</keyword>
<dbReference type="Pfam" id="PF05656">
    <property type="entry name" value="DUF805"/>
    <property type="match status" value="1"/>
</dbReference>
<dbReference type="Proteomes" id="UP001597249">
    <property type="component" value="Unassembled WGS sequence"/>
</dbReference>
<reference evidence="4" key="1">
    <citation type="journal article" date="2019" name="Int. J. Syst. Evol. Microbiol.">
        <title>The Global Catalogue of Microorganisms (GCM) 10K type strain sequencing project: providing services to taxonomists for standard genome sequencing and annotation.</title>
        <authorList>
            <consortium name="The Broad Institute Genomics Platform"/>
            <consortium name="The Broad Institute Genome Sequencing Center for Infectious Disease"/>
            <person name="Wu L."/>
            <person name="Ma J."/>
        </authorList>
    </citation>
    <scope>NUCLEOTIDE SEQUENCE [LARGE SCALE GENOMIC DNA]</scope>
    <source>
        <strain evidence="4">CCM 8911</strain>
    </source>
</reference>
<name>A0ABW4B6I3_9LACO</name>
<evidence type="ECO:0000256" key="1">
    <source>
        <dbReference type="SAM" id="MobiDB-lite"/>
    </source>
</evidence>
<evidence type="ECO:0000313" key="4">
    <source>
        <dbReference type="Proteomes" id="UP001597249"/>
    </source>
</evidence>
<comment type="caution">
    <text evidence="3">The sequence shown here is derived from an EMBL/GenBank/DDBJ whole genome shotgun (WGS) entry which is preliminary data.</text>
</comment>
<dbReference type="PANTHER" id="PTHR34980">
    <property type="entry name" value="INNER MEMBRANE PROTEIN-RELATED-RELATED"/>
    <property type="match status" value="1"/>
</dbReference>
<sequence length="235" mass="25623">MAIKSNAQAQSATGNRYYRATGWTTIKAFFSNYINFTGRSSRSEYWWMFLFAMILGLAALFGFLGAVIGVVAGASGAVTPQKLLGKMGIGLVIFLLLLLLFFLIVIIPAIALTIRRYRDTGVPWWIYLIQVLINIASQYAFPADSTIQRVLLWAVQLTTLVLTLLPSVPLPENPDGPEPSTAAQANLDARIDSTVFAAPAKAQPADNPAPADPDQTQPDRDGSRHDDPNHPYTEG</sequence>
<feature type="transmembrane region" description="Helical" evidence="2">
    <location>
        <begin position="124"/>
        <end position="141"/>
    </location>
</feature>
<dbReference type="PANTHER" id="PTHR34980:SF2">
    <property type="entry name" value="INNER MEMBRANE PROTEIN YHAH-RELATED"/>
    <property type="match status" value="1"/>
</dbReference>
<keyword evidence="2" id="KW-0812">Transmembrane</keyword>
<protein>
    <submittedName>
        <fullName evidence="3">DUF805 domain-containing protein</fullName>
    </submittedName>
</protein>
<gene>
    <name evidence="3" type="ORF">ACFQ3L_03420</name>
</gene>
<feature type="transmembrane region" description="Helical" evidence="2">
    <location>
        <begin position="45"/>
        <end position="75"/>
    </location>
</feature>
<organism evidence="3 4">
    <name type="scientific">Lacticaseibacillus jixianensis</name>
    <dbReference type="NCBI Taxonomy" id="2486012"/>
    <lineage>
        <taxon>Bacteria</taxon>
        <taxon>Bacillati</taxon>
        <taxon>Bacillota</taxon>
        <taxon>Bacilli</taxon>
        <taxon>Lactobacillales</taxon>
        <taxon>Lactobacillaceae</taxon>
        <taxon>Lacticaseibacillus</taxon>
    </lineage>
</organism>
<evidence type="ECO:0000313" key="3">
    <source>
        <dbReference type="EMBL" id="MFD1392639.1"/>
    </source>
</evidence>
<dbReference type="RefSeq" id="WP_164510618.1">
    <property type="nucleotide sequence ID" value="NZ_JBHTMO010000006.1"/>
</dbReference>
<feature type="compositionally biased region" description="Basic and acidic residues" evidence="1">
    <location>
        <begin position="217"/>
        <end position="229"/>
    </location>
</feature>
<evidence type="ECO:0000256" key="2">
    <source>
        <dbReference type="SAM" id="Phobius"/>
    </source>
</evidence>